<dbReference type="InterPro" id="IPR011761">
    <property type="entry name" value="ATP-grasp"/>
</dbReference>
<evidence type="ECO:0000256" key="14">
    <source>
        <dbReference type="HAMAP-Rule" id="MF_00047"/>
    </source>
</evidence>
<dbReference type="Gene3D" id="3.30.1490.20">
    <property type="entry name" value="ATP-grasp fold, A domain"/>
    <property type="match status" value="1"/>
</dbReference>
<evidence type="ECO:0000256" key="11">
    <source>
        <dbReference type="ARBA" id="ARBA00022984"/>
    </source>
</evidence>
<keyword evidence="12 14" id="KW-0961">Cell wall biogenesis/degradation</keyword>
<comment type="function">
    <text evidence="14">Cell wall formation.</text>
</comment>
<proteinExistence type="inferred from homology"/>
<keyword evidence="9 15" id="KW-0067">ATP-binding</keyword>
<evidence type="ECO:0000256" key="3">
    <source>
        <dbReference type="ARBA" id="ARBA00004496"/>
    </source>
</evidence>
<evidence type="ECO:0000256" key="5">
    <source>
        <dbReference type="ARBA" id="ARBA00012216"/>
    </source>
</evidence>
<evidence type="ECO:0000256" key="6">
    <source>
        <dbReference type="ARBA" id="ARBA00022490"/>
    </source>
</evidence>
<dbReference type="PROSITE" id="PS00843">
    <property type="entry name" value="DALA_DALA_LIGASE_1"/>
    <property type="match status" value="1"/>
</dbReference>
<dbReference type="GO" id="GO:0008716">
    <property type="term" value="F:D-alanine-D-alanine ligase activity"/>
    <property type="evidence" value="ECO:0007669"/>
    <property type="project" value="UniProtKB-EC"/>
</dbReference>
<keyword evidence="7 14" id="KW-0436">Ligase</keyword>
<dbReference type="InterPro" id="IPR000291">
    <property type="entry name" value="D-Ala_lig_Van_CS"/>
</dbReference>
<comment type="cofactor">
    <cofactor evidence="1">
        <name>Mn(2+)</name>
        <dbReference type="ChEBI" id="CHEBI:29035"/>
    </cofactor>
</comment>
<evidence type="ECO:0000256" key="10">
    <source>
        <dbReference type="ARBA" id="ARBA00022960"/>
    </source>
</evidence>
<name>A0ABT4VEA9_9HELI</name>
<evidence type="ECO:0000256" key="4">
    <source>
        <dbReference type="ARBA" id="ARBA00010871"/>
    </source>
</evidence>
<comment type="similarity">
    <text evidence="4 14">Belongs to the D-alanine--D-alanine ligase family.</text>
</comment>
<accession>A0ABT4VEA9</accession>
<comment type="pathway">
    <text evidence="14">Cell wall biogenesis; peptidoglycan biosynthesis.</text>
</comment>
<comment type="catalytic activity">
    <reaction evidence="13 14">
        <text>2 D-alanine + ATP = D-alanyl-D-alanine + ADP + phosphate + H(+)</text>
        <dbReference type="Rhea" id="RHEA:11224"/>
        <dbReference type="ChEBI" id="CHEBI:15378"/>
        <dbReference type="ChEBI" id="CHEBI:30616"/>
        <dbReference type="ChEBI" id="CHEBI:43474"/>
        <dbReference type="ChEBI" id="CHEBI:57416"/>
        <dbReference type="ChEBI" id="CHEBI:57822"/>
        <dbReference type="ChEBI" id="CHEBI:456216"/>
        <dbReference type="EC" id="6.3.2.4"/>
    </reaction>
</comment>
<dbReference type="InterPro" id="IPR013815">
    <property type="entry name" value="ATP_grasp_subdomain_1"/>
</dbReference>
<evidence type="ECO:0000256" key="7">
    <source>
        <dbReference type="ARBA" id="ARBA00022598"/>
    </source>
</evidence>
<reference evidence="17 18" key="1">
    <citation type="submission" date="2023-01" db="EMBL/GenBank/DDBJ databases">
        <title>Description of Helicobacter ibis sp. nov. isolated from faecal droppings of black-faced ibis (Theristicus melanopis).</title>
        <authorList>
            <person name="Lopez-Cantillo M."/>
            <person name="Vidal-Veuthey B."/>
            <person name="Mella A."/>
            <person name="De La Haba R."/>
            <person name="Collado L."/>
        </authorList>
    </citation>
    <scope>NUCLEOTIDE SEQUENCE [LARGE SCALE GENOMIC DNA]</scope>
    <source>
        <strain evidence="17 18">A82</strain>
    </source>
</reference>
<dbReference type="PROSITE" id="PS50975">
    <property type="entry name" value="ATP_GRASP"/>
    <property type="match status" value="1"/>
</dbReference>
<dbReference type="PROSITE" id="PS00844">
    <property type="entry name" value="DALA_DALA_LIGASE_2"/>
    <property type="match status" value="1"/>
</dbReference>
<dbReference type="InterPro" id="IPR011127">
    <property type="entry name" value="Dala_Dala_lig_N"/>
</dbReference>
<dbReference type="RefSeq" id="WP_271021327.1">
    <property type="nucleotide sequence ID" value="NZ_JAQHXR010000002.1"/>
</dbReference>
<evidence type="ECO:0000259" key="16">
    <source>
        <dbReference type="PROSITE" id="PS50975"/>
    </source>
</evidence>
<keyword evidence="6 14" id="KW-0963">Cytoplasm</keyword>
<dbReference type="InterPro" id="IPR011095">
    <property type="entry name" value="Dala_Dala_lig_C"/>
</dbReference>
<evidence type="ECO:0000256" key="2">
    <source>
        <dbReference type="ARBA" id="ARBA00001946"/>
    </source>
</evidence>
<evidence type="ECO:0000256" key="13">
    <source>
        <dbReference type="ARBA" id="ARBA00047614"/>
    </source>
</evidence>
<evidence type="ECO:0000256" key="9">
    <source>
        <dbReference type="ARBA" id="ARBA00022840"/>
    </source>
</evidence>
<evidence type="ECO:0000313" key="17">
    <source>
        <dbReference type="EMBL" id="MDA3969034.1"/>
    </source>
</evidence>
<dbReference type="SUPFAM" id="SSF52440">
    <property type="entry name" value="PreATP-grasp domain"/>
    <property type="match status" value="1"/>
</dbReference>
<comment type="subcellular location">
    <subcellularLocation>
        <location evidence="3 14">Cytoplasm</location>
    </subcellularLocation>
</comment>
<dbReference type="InterPro" id="IPR005905">
    <property type="entry name" value="D_ala_D_ala"/>
</dbReference>
<dbReference type="PANTHER" id="PTHR23132">
    <property type="entry name" value="D-ALANINE--D-ALANINE LIGASE"/>
    <property type="match status" value="1"/>
</dbReference>
<evidence type="ECO:0000313" key="18">
    <source>
        <dbReference type="Proteomes" id="UP001210261"/>
    </source>
</evidence>
<keyword evidence="11 14" id="KW-0573">Peptidoglycan synthesis</keyword>
<dbReference type="Gene3D" id="3.30.470.20">
    <property type="entry name" value="ATP-grasp fold, B domain"/>
    <property type="match status" value="1"/>
</dbReference>
<feature type="domain" description="ATP-grasp" evidence="16">
    <location>
        <begin position="133"/>
        <end position="326"/>
    </location>
</feature>
<dbReference type="SUPFAM" id="SSF56059">
    <property type="entry name" value="Glutathione synthetase ATP-binding domain-like"/>
    <property type="match status" value="1"/>
</dbReference>
<evidence type="ECO:0000256" key="8">
    <source>
        <dbReference type="ARBA" id="ARBA00022741"/>
    </source>
</evidence>
<dbReference type="Pfam" id="PF07478">
    <property type="entry name" value="Dala_Dala_lig_C"/>
    <property type="match status" value="1"/>
</dbReference>
<evidence type="ECO:0000256" key="12">
    <source>
        <dbReference type="ARBA" id="ARBA00023316"/>
    </source>
</evidence>
<dbReference type="EC" id="6.3.2.4" evidence="5 14"/>
<comment type="cofactor">
    <cofactor evidence="2">
        <name>Mg(2+)</name>
        <dbReference type="ChEBI" id="CHEBI:18420"/>
    </cofactor>
</comment>
<comment type="caution">
    <text evidence="17">The sequence shown here is derived from an EMBL/GenBank/DDBJ whole genome shotgun (WGS) entry which is preliminary data.</text>
</comment>
<keyword evidence="8 15" id="KW-0547">Nucleotide-binding</keyword>
<dbReference type="Proteomes" id="UP001210261">
    <property type="component" value="Unassembled WGS sequence"/>
</dbReference>
<dbReference type="HAMAP" id="MF_00047">
    <property type="entry name" value="Dala_Dala_lig"/>
    <property type="match status" value="1"/>
</dbReference>
<dbReference type="Pfam" id="PF01820">
    <property type="entry name" value="Dala_Dala_lig_N"/>
    <property type="match status" value="1"/>
</dbReference>
<gene>
    <name evidence="14" type="primary">ddl</name>
    <name evidence="17" type="ORF">PF021_05015</name>
</gene>
<dbReference type="Gene3D" id="3.40.50.20">
    <property type="match status" value="1"/>
</dbReference>
<evidence type="ECO:0000256" key="1">
    <source>
        <dbReference type="ARBA" id="ARBA00001936"/>
    </source>
</evidence>
<dbReference type="PANTHER" id="PTHR23132:SF23">
    <property type="entry name" value="D-ALANINE--D-ALANINE LIGASE B"/>
    <property type="match status" value="1"/>
</dbReference>
<dbReference type="NCBIfam" id="TIGR01205">
    <property type="entry name" value="D_ala_D_alaTIGR"/>
    <property type="match status" value="1"/>
</dbReference>
<keyword evidence="10 14" id="KW-0133">Cell shape</keyword>
<keyword evidence="18" id="KW-1185">Reference proteome</keyword>
<dbReference type="InterPro" id="IPR016185">
    <property type="entry name" value="PreATP-grasp_dom_sf"/>
</dbReference>
<protein>
    <recommendedName>
        <fullName evidence="5 14">D-alanine--D-alanine ligase</fullName>
        <ecNumber evidence="5 14">6.3.2.4</ecNumber>
    </recommendedName>
    <alternativeName>
        <fullName evidence="14">D-Ala-D-Ala ligase</fullName>
    </alternativeName>
    <alternativeName>
        <fullName evidence="14">D-alanylalanine synthetase</fullName>
    </alternativeName>
</protein>
<organism evidence="17 18">
    <name type="scientific">Helicobacter ibis</name>
    <dbReference type="NCBI Taxonomy" id="2962633"/>
    <lineage>
        <taxon>Bacteria</taxon>
        <taxon>Pseudomonadati</taxon>
        <taxon>Campylobacterota</taxon>
        <taxon>Epsilonproteobacteria</taxon>
        <taxon>Campylobacterales</taxon>
        <taxon>Helicobacteraceae</taxon>
        <taxon>Helicobacter</taxon>
    </lineage>
</organism>
<dbReference type="EMBL" id="JAQHXR010000002">
    <property type="protein sequence ID" value="MDA3969034.1"/>
    <property type="molecule type" value="Genomic_DNA"/>
</dbReference>
<sequence length="344" mass="39510">MKFSILFGGKSFEHEISIVSAIALKKLLANTDIFIFLDDNHEFYLIKKENMKSVFFSSKSYLKEPKIYPKKNGFFTRTLFGEKQIQIPTIINLIHGGDGEDGAIASLLDFYEIPYIGPRKEACILSYDKELTKMLANHRGVNVLDYQVVFQDSKIEVENFPVIIKPARLGSSLGISIVKNKEELEYSLDKAFEYDKKVIIESFIPNIKEYNLAGFFANKELHFSFVEEPKKDEFLDFNKKYLDFSRTTNTQQADITTEVENMLKDNFSKIYTNLFEGAVIRCDFFIHNNTCYLNEINPIPGSLANYLFADFPTTLNKISTSLPKPNNIKATYKFLNEIKVAKGK</sequence>
<evidence type="ECO:0000256" key="15">
    <source>
        <dbReference type="PROSITE-ProRule" id="PRU00409"/>
    </source>
</evidence>
<dbReference type="NCBIfam" id="NF002527">
    <property type="entry name" value="PRK01966.1-3"/>
    <property type="match status" value="1"/>
</dbReference>